<dbReference type="AlphaFoldDB" id="A0A380TJT9"/>
<reference evidence="2" key="1">
    <citation type="submission" date="2018-07" db="EMBL/GenBank/DDBJ databases">
        <authorList>
            <person name="Quirk P.G."/>
            <person name="Krulwich T.A."/>
        </authorList>
    </citation>
    <scope>NUCLEOTIDE SEQUENCE</scope>
</reference>
<dbReference type="Gene3D" id="1.10.3450.10">
    <property type="entry name" value="TTHA0068-like"/>
    <property type="match status" value="1"/>
</dbReference>
<dbReference type="InterPro" id="IPR023203">
    <property type="entry name" value="TTHA0068_sf"/>
</dbReference>
<proteinExistence type="predicted"/>
<name>A0A380TJT9_9ZZZZ</name>
<dbReference type="EMBL" id="UIDG01000496">
    <property type="protein sequence ID" value="SUS07969.1"/>
    <property type="molecule type" value="Genomic_DNA"/>
</dbReference>
<evidence type="ECO:0000313" key="2">
    <source>
        <dbReference type="EMBL" id="SUS07969.1"/>
    </source>
</evidence>
<dbReference type="InterPro" id="IPR005500">
    <property type="entry name" value="DUF309"/>
</dbReference>
<dbReference type="SUPFAM" id="SSF140663">
    <property type="entry name" value="TTHA0068-like"/>
    <property type="match status" value="1"/>
</dbReference>
<protein>
    <recommendedName>
        <fullName evidence="3">DUF309 domain-containing protein</fullName>
    </recommendedName>
</protein>
<feature type="region of interest" description="Disordered" evidence="1">
    <location>
        <begin position="1"/>
        <end position="41"/>
    </location>
</feature>
<sequence length="184" mass="20389">MNKRSTSQPPRFMPDEPFPPYAYVPGETPHPKRDRGGHSYGAEFEIPEPPNLEDWRACRDYLYGIDLFNYGYYWEAHEAWEGLWVACGRRGLTATYLQALISLAAAGLKARSGSARGMRANAGKAARRLESVVSHAGSHRTRYMGLDVRALADFATAISKAPQTTGTAAGDENLPAFELLLWPE</sequence>
<evidence type="ECO:0008006" key="3">
    <source>
        <dbReference type="Google" id="ProtNLM"/>
    </source>
</evidence>
<organism evidence="2">
    <name type="scientific">metagenome</name>
    <dbReference type="NCBI Taxonomy" id="256318"/>
    <lineage>
        <taxon>unclassified sequences</taxon>
        <taxon>metagenomes</taxon>
    </lineage>
</organism>
<dbReference type="Pfam" id="PF03745">
    <property type="entry name" value="DUF309"/>
    <property type="match status" value="1"/>
</dbReference>
<evidence type="ECO:0000256" key="1">
    <source>
        <dbReference type="SAM" id="MobiDB-lite"/>
    </source>
</evidence>
<accession>A0A380TJT9</accession>
<gene>
    <name evidence="2" type="ORF">DF3PB_5450005</name>
</gene>